<evidence type="ECO:0000256" key="8">
    <source>
        <dbReference type="ARBA" id="ARBA00026100"/>
    </source>
</evidence>
<feature type="coiled-coil region" evidence="10">
    <location>
        <begin position="192"/>
        <end position="219"/>
    </location>
</feature>
<keyword evidence="4 9" id="KW-0378">Hydrolase</keyword>
<dbReference type="OrthoDB" id="534666at2759"/>
<evidence type="ECO:0000313" key="15">
    <source>
        <dbReference type="RefSeq" id="XP_018018327.1"/>
    </source>
</evidence>
<organism evidence="13 15">
    <name type="scientific">Hyalella azteca</name>
    <name type="common">Amphipod</name>
    <dbReference type="NCBI Taxonomy" id="294128"/>
    <lineage>
        <taxon>Eukaryota</taxon>
        <taxon>Metazoa</taxon>
        <taxon>Ecdysozoa</taxon>
        <taxon>Arthropoda</taxon>
        <taxon>Crustacea</taxon>
        <taxon>Multicrustacea</taxon>
        <taxon>Malacostraca</taxon>
        <taxon>Eumalacostraca</taxon>
        <taxon>Peracarida</taxon>
        <taxon>Amphipoda</taxon>
        <taxon>Senticaudata</taxon>
        <taxon>Talitrida</taxon>
        <taxon>Talitroidea</taxon>
        <taxon>Hyalellidae</taxon>
        <taxon>Hyalella</taxon>
    </lineage>
</organism>
<dbReference type="InterPro" id="IPR024077">
    <property type="entry name" value="Neurolysin/TOP_dom2"/>
</dbReference>
<evidence type="ECO:0000256" key="4">
    <source>
        <dbReference type="ARBA" id="ARBA00022801"/>
    </source>
</evidence>
<evidence type="ECO:0000259" key="12">
    <source>
        <dbReference type="Pfam" id="PF19310"/>
    </source>
</evidence>
<feature type="domain" description="Oligopeptidase A N-terminal" evidence="12">
    <location>
        <begin position="68"/>
        <end position="188"/>
    </location>
</feature>
<dbReference type="InterPro" id="IPR024079">
    <property type="entry name" value="MetalloPept_cat_dom_sf"/>
</dbReference>
<gene>
    <name evidence="14 15" type="primary">LOC108674855</name>
</gene>
<dbReference type="RefSeq" id="XP_018018327.1">
    <property type="nucleotide sequence ID" value="XM_018162838.2"/>
</dbReference>
<comment type="similarity">
    <text evidence="1 9">Belongs to the peptidase M3 family.</text>
</comment>
<keyword evidence="6 9" id="KW-0482">Metalloprotease</keyword>
<sequence length="728" mass="82346">MLQTTLLKGLRRLCLPRLQPCCHMSYVVLLPEDPVDTAENNALLRTAHGDLPNFEEITGEKCHAGVGKLALDLETGVWEIEEKIRDKPKSVSFDTVLKPLDALDAQLNFGWSTAKVLYIARQDKLPQKTYLGLHERARKARVQKFQSLPIYKACKVISEQEAPSLDSNKRRVLQKFLLESRLNGMDLSPTKADQFLSIINKLDQKKQQYRQKVQVSTSRFAYEITDPNIVQHFPPHLLERMSPSGSDTTRGPWHVTLKSDVYEGFMAHCSKRALRWNTWQAYNMRATRFIDPQLDNSVNIEEIRASRNDLARILGYSNFATMSMETKMAGSVENVLSLITSLMAKAVPKQAEEIASLTAFAKERDFSEDALQAYDVPYYSRLQRQHLYGEGEKLRQFFPLDHVLTALLQLSAELFAVQFEELAPGPELKAWHPSVRLFNVLEEDGAPIASFYFDPYRRPGEKLEPTSGSGWFASLRSRSTLSDRPVAALVFNFPPPGSDAQHDSDETLLTVSDVVTLFSKFGEALQHMLTTVPYGEVSGLTNIEWDAMALTQHFMANWVFVPEVLSSLGRHYDTGAPLPPDVIADIISSHNHMAAHNLSKHLYLANLDLLLHTTKDFWKSIMTGLWPQFLPYELDKKDYHPCSFTASMCDVWAAAYYSHTWARVMAADCTKSFIDDERSHWRSTGLRFRSTFLSLGGGEAPAEVFRKFRGRDPSPDALIELYGIGGAK</sequence>
<feature type="domain" description="Peptidase M3A/M3B catalytic" evidence="11">
    <location>
        <begin position="265"/>
        <end position="722"/>
    </location>
</feature>
<dbReference type="CDD" id="cd06456">
    <property type="entry name" value="M3A_DCP"/>
    <property type="match status" value="1"/>
</dbReference>
<evidence type="ECO:0000313" key="14">
    <source>
        <dbReference type="RefSeq" id="XP_018018326.1"/>
    </source>
</evidence>
<dbReference type="InterPro" id="IPR045666">
    <property type="entry name" value="OpdA_N"/>
</dbReference>
<dbReference type="Pfam" id="PF01432">
    <property type="entry name" value="Peptidase_M3"/>
    <property type="match status" value="1"/>
</dbReference>
<dbReference type="GO" id="GO:0004222">
    <property type="term" value="F:metalloendopeptidase activity"/>
    <property type="evidence" value="ECO:0007669"/>
    <property type="project" value="UniProtKB-EC"/>
</dbReference>
<evidence type="ECO:0000256" key="2">
    <source>
        <dbReference type="ARBA" id="ARBA00022670"/>
    </source>
</evidence>
<dbReference type="AlphaFoldDB" id="A0A8B7NX57"/>
<comment type="catalytic activity">
    <reaction evidence="7">
        <text>Hydrolysis of oligopeptides, with broad specificity. Gly or Ala commonly occur as P1 or P1' residues, but more distant residues are also important, as is shown by the fact that Z-Gly-Pro-Gly-|-Gly-Pro-Ala is cleaved, but not Z-(Gly)(5).</text>
        <dbReference type="EC" id="3.4.24.70"/>
    </reaction>
</comment>
<dbReference type="Proteomes" id="UP000694843">
    <property type="component" value="Unplaced"/>
</dbReference>
<dbReference type="InterPro" id="IPR045090">
    <property type="entry name" value="Pept_M3A_M3B"/>
</dbReference>
<name>A0A8B7NX57_HYAAZ</name>
<evidence type="ECO:0000256" key="10">
    <source>
        <dbReference type="SAM" id="Coils"/>
    </source>
</evidence>
<evidence type="ECO:0000256" key="7">
    <source>
        <dbReference type="ARBA" id="ARBA00024603"/>
    </source>
</evidence>
<keyword evidence="13" id="KW-1185">Reference proteome</keyword>
<dbReference type="Gene3D" id="3.40.390.10">
    <property type="entry name" value="Collagenase (Catalytic Domain)"/>
    <property type="match status" value="1"/>
</dbReference>
<dbReference type="OMA" id="QPLEGPW"/>
<dbReference type="Gene3D" id="1.10.1370.10">
    <property type="entry name" value="Neurolysin, domain 3"/>
    <property type="match status" value="1"/>
</dbReference>
<dbReference type="EC" id="3.4.24.70" evidence="8"/>
<evidence type="ECO:0000256" key="6">
    <source>
        <dbReference type="ARBA" id="ARBA00023049"/>
    </source>
</evidence>
<dbReference type="GeneID" id="108674855"/>
<dbReference type="SUPFAM" id="SSF55486">
    <property type="entry name" value="Metalloproteases ('zincins'), catalytic domain"/>
    <property type="match status" value="1"/>
</dbReference>
<protein>
    <recommendedName>
        <fullName evidence="8">oligopeptidase A</fullName>
        <ecNumber evidence="8">3.4.24.70</ecNumber>
    </recommendedName>
</protein>
<keyword evidence="10" id="KW-0175">Coiled coil</keyword>
<reference evidence="14 15" key="1">
    <citation type="submission" date="2025-04" db="UniProtKB">
        <authorList>
            <consortium name="RefSeq"/>
        </authorList>
    </citation>
    <scope>IDENTIFICATION</scope>
    <source>
        <tissue evidence="14 15">Whole organism</tissue>
    </source>
</reference>
<proteinExistence type="inferred from homology"/>
<dbReference type="PANTHER" id="PTHR11804">
    <property type="entry name" value="PROTEASE M3 THIMET OLIGOPEPTIDASE-RELATED"/>
    <property type="match status" value="1"/>
</dbReference>
<dbReference type="GO" id="GO:0046872">
    <property type="term" value="F:metal ion binding"/>
    <property type="evidence" value="ECO:0007669"/>
    <property type="project" value="UniProtKB-UniRule"/>
</dbReference>
<dbReference type="Pfam" id="PF19310">
    <property type="entry name" value="TOP_N"/>
    <property type="match status" value="1"/>
</dbReference>
<dbReference type="RefSeq" id="XP_018018326.1">
    <property type="nucleotide sequence ID" value="XM_018162837.2"/>
</dbReference>
<accession>A0A8B7NX57</accession>
<dbReference type="InterPro" id="IPR034005">
    <property type="entry name" value="M3A_DCP"/>
</dbReference>
<dbReference type="KEGG" id="hazt:108674855"/>
<evidence type="ECO:0000256" key="9">
    <source>
        <dbReference type="RuleBase" id="RU003435"/>
    </source>
</evidence>
<evidence type="ECO:0000259" key="11">
    <source>
        <dbReference type="Pfam" id="PF01432"/>
    </source>
</evidence>
<keyword evidence="5 9" id="KW-0862">Zinc</keyword>
<dbReference type="GO" id="GO:0006508">
    <property type="term" value="P:proteolysis"/>
    <property type="evidence" value="ECO:0007669"/>
    <property type="project" value="UniProtKB-KW"/>
</dbReference>
<dbReference type="InterPro" id="IPR001567">
    <property type="entry name" value="Pept_M3A_M3B_dom"/>
</dbReference>
<comment type="cofactor">
    <cofactor evidence="9">
        <name>Zn(2+)</name>
        <dbReference type="ChEBI" id="CHEBI:29105"/>
    </cofactor>
    <text evidence="9">Binds 1 zinc ion.</text>
</comment>
<evidence type="ECO:0000313" key="13">
    <source>
        <dbReference type="Proteomes" id="UP000694843"/>
    </source>
</evidence>
<evidence type="ECO:0000256" key="1">
    <source>
        <dbReference type="ARBA" id="ARBA00006040"/>
    </source>
</evidence>
<keyword evidence="3 9" id="KW-0479">Metal-binding</keyword>
<keyword evidence="2 9" id="KW-0645">Protease</keyword>
<evidence type="ECO:0000256" key="3">
    <source>
        <dbReference type="ARBA" id="ARBA00022723"/>
    </source>
</evidence>
<dbReference type="PANTHER" id="PTHR11804:SF83">
    <property type="entry name" value="LD37516P"/>
    <property type="match status" value="1"/>
</dbReference>
<evidence type="ECO:0000256" key="5">
    <source>
        <dbReference type="ARBA" id="ARBA00022833"/>
    </source>
</evidence>